<dbReference type="Pfam" id="PF06455">
    <property type="entry name" value="NADH5_C"/>
    <property type="match status" value="1"/>
</dbReference>
<comment type="catalytic activity">
    <reaction evidence="15 16">
        <text>a ubiquinone + NADH + 5 H(+)(in) = a ubiquinol + NAD(+) + 4 H(+)(out)</text>
        <dbReference type="Rhea" id="RHEA:29091"/>
        <dbReference type="Rhea" id="RHEA-COMP:9565"/>
        <dbReference type="Rhea" id="RHEA-COMP:9566"/>
        <dbReference type="ChEBI" id="CHEBI:15378"/>
        <dbReference type="ChEBI" id="CHEBI:16389"/>
        <dbReference type="ChEBI" id="CHEBI:17976"/>
        <dbReference type="ChEBI" id="CHEBI:57540"/>
        <dbReference type="ChEBI" id="CHEBI:57945"/>
        <dbReference type="EC" id="7.1.1.2"/>
    </reaction>
</comment>
<dbReference type="InterPro" id="IPR010934">
    <property type="entry name" value="NADH_DH_su5_C"/>
</dbReference>
<dbReference type="EMBL" id="KC692463">
    <property type="protein sequence ID" value="AGL45242.1"/>
    <property type="molecule type" value="Genomic_DNA"/>
</dbReference>
<dbReference type="EC" id="7.1.1.2" evidence="2 16"/>
<dbReference type="GO" id="GO:0042773">
    <property type="term" value="P:ATP synthesis coupled electron transport"/>
    <property type="evidence" value="ECO:0007669"/>
    <property type="project" value="InterPro"/>
</dbReference>
<evidence type="ECO:0000256" key="5">
    <source>
        <dbReference type="ARBA" id="ARBA00022660"/>
    </source>
</evidence>
<keyword evidence="11 16" id="KW-0520">NAD</keyword>
<evidence type="ECO:0000256" key="15">
    <source>
        <dbReference type="ARBA" id="ARBA00049551"/>
    </source>
</evidence>
<dbReference type="InterPro" id="IPR001516">
    <property type="entry name" value="Proton_antipo_N"/>
</dbReference>
<dbReference type="PANTHER" id="PTHR42829">
    <property type="entry name" value="NADH-UBIQUINONE OXIDOREDUCTASE CHAIN 5"/>
    <property type="match status" value="1"/>
</dbReference>
<keyword evidence="5" id="KW-0679">Respiratory chain</keyword>
<dbReference type="RefSeq" id="YP_009113973.1">
    <property type="nucleotide sequence ID" value="NC_026049.1"/>
</dbReference>
<evidence type="ECO:0000256" key="1">
    <source>
        <dbReference type="ARBA" id="ARBA00004448"/>
    </source>
</evidence>
<evidence type="ECO:0000256" key="12">
    <source>
        <dbReference type="ARBA" id="ARBA00023075"/>
    </source>
</evidence>
<proteinExistence type="inferred from homology"/>
<dbReference type="GO" id="GO:0008137">
    <property type="term" value="F:NADH dehydrogenase (ubiquinone) activity"/>
    <property type="evidence" value="ECO:0007669"/>
    <property type="project" value="UniProtKB-EC"/>
</dbReference>
<feature type="transmembrane region" description="Helical" evidence="16">
    <location>
        <begin position="457"/>
        <end position="480"/>
    </location>
</feature>
<dbReference type="Pfam" id="PF00662">
    <property type="entry name" value="Proton_antipo_N"/>
    <property type="match status" value="1"/>
</dbReference>
<evidence type="ECO:0000256" key="2">
    <source>
        <dbReference type="ARBA" id="ARBA00012944"/>
    </source>
</evidence>
<keyword evidence="9" id="KW-0249">Electron transport</keyword>
<feature type="domain" description="NADH-Ubiquinone oxidoreductase (complex I) chain 5 N-terminal" evidence="18">
    <location>
        <begin position="75"/>
        <end position="118"/>
    </location>
</feature>
<comment type="similarity">
    <text evidence="16">Belongs to the complex I subunit 5 family.</text>
</comment>
<feature type="transmembrane region" description="Helical" evidence="16">
    <location>
        <begin position="202"/>
        <end position="223"/>
    </location>
</feature>
<feature type="transmembrane region" description="Helical" evidence="16">
    <location>
        <begin position="583"/>
        <end position="603"/>
    </location>
</feature>
<evidence type="ECO:0000256" key="7">
    <source>
        <dbReference type="ARBA" id="ARBA00022792"/>
    </source>
</evidence>
<protein>
    <recommendedName>
        <fullName evidence="3 16">NADH-ubiquinone oxidoreductase chain 5</fullName>
        <ecNumber evidence="2 16">7.1.1.2</ecNumber>
    </recommendedName>
</protein>
<evidence type="ECO:0000256" key="9">
    <source>
        <dbReference type="ARBA" id="ARBA00022982"/>
    </source>
</evidence>
<feature type="domain" description="NADH dehydrogenase subunit 5 C-terminal" evidence="19">
    <location>
        <begin position="423"/>
        <end position="602"/>
    </location>
</feature>
<evidence type="ECO:0000256" key="11">
    <source>
        <dbReference type="ARBA" id="ARBA00023027"/>
    </source>
</evidence>
<evidence type="ECO:0000313" key="20">
    <source>
        <dbReference type="EMBL" id="AGL45242.1"/>
    </source>
</evidence>
<keyword evidence="12 16" id="KW-0830">Ubiquinone</keyword>
<geneLocation type="mitochondrion" evidence="20"/>
<feature type="transmembrane region" description="Helical" evidence="16">
    <location>
        <begin position="302"/>
        <end position="322"/>
    </location>
</feature>
<comment type="function">
    <text evidence="16">Core subunit of the mitochondrial membrane respiratory chain NADH dehydrogenase (Complex I) which catalyzes electron transfer from NADH through the respiratory chain, using ubiquinone as an electron acceptor. Essential for the catalytic activity and assembly of complex I.</text>
</comment>
<keyword evidence="7" id="KW-0999">Mitochondrion inner membrane</keyword>
<dbReference type="GO" id="GO:0003954">
    <property type="term" value="F:NADH dehydrogenase activity"/>
    <property type="evidence" value="ECO:0007669"/>
    <property type="project" value="TreeGrafter"/>
</dbReference>
<feature type="transmembrane region" description="Helical" evidence="16">
    <location>
        <begin position="83"/>
        <end position="102"/>
    </location>
</feature>
<keyword evidence="10 16" id="KW-1133">Transmembrane helix</keyword>
<accession>A0A0A6ZE33</accession>
<evidence type="ECO:0000256" key="4">
    <source>
        <dbReference type="ARBA" id="ARBA00022448"/>
    </source>
</evidence>
<keyword evidence="6 16" id="KW-0812">Transmembrane</keyword>
<feature type="transmembrane region" description="Helical" evidence="16">
    <location>
        <begin position="244"/>
        <end position="262"/>
    </location>
</feature>
<feature type="transmembrane region" description="Helical" evidence="16">
    <location>
        <begin position="6"/>
        <end position="28"/>
    </location>
</feature>
<feature type="domain" description="NADH:quinone oxidoreductase/Mrp antiporter transmembrane" evidence="17">
    <location>
        <begin position="135"/>
        <end position="417"/>
    </location>
</feature>
<organism evidence="20">
    <name type="scientific">Pelusios castaneus</name>
    <name type="common">West African mud turtle</name>
    <dbReference type="NCBI Taxonomy" id="367368"/>
    <lineage>
        <taxon>Eukaryota</taxon>
        <taxon>Metazoa</taxon>
        <taxon>Chordata</taxon>
        <taxon>Craniata</taxon>
        <taxon>Vertebrata</taxon>
        <taxon>Euteleostomi</taxon>
        <taxon>Archelosauria</taxon>
        <taxon>Testudinata</taxon>
        <taxon>Testudines</taxon>
        <taxon>Pleurodira</taxon>
        <taxon>Pelomedusidae</taxon>
        <taxon>Pelusios</taxon>
    </lineage>
</organism>
<dbReference type="AlphaFoldDB" id="A0A0A6ZE33"/>
<evidence type="ECO:0000259" key="19">
    <source>
        <dbReference type="Pfam" id="PF06455"/>
    </source>
</evidence>
<evidence type="ECO:0000259" key="18">
    <source>
        <dbReference type="Pfam" id="PF00662"/>
    </source>
</evidence>
<reference evidence="20" key="1">
    <citation type="submission" date="2013-02" db="EMBL/GenBank/DDBJ databases">
        <title>Pelusios castaneus mitochondrial DNA complete genome.</title>
        <authorList>
            <person name="Nie L.W."/>
            <person name="Hou H.Z."/>
        </authorList>
    </citation>
    <scope>NUCLEOTIDE SEQUENCE</scope>
</reference>
<gene>
    <name evidence="20" type="primary">ND5</name>
</gene>
<keyword evidence="14 16" id="KW-0472">Membrane</keyword>
<feature type="transmembrane region" description="Helical" evidence="16">
    <location>
        <begin position="139"/>
        <end position="158"/>
    </location>
</feature>
<feature type="transmembrane region" description="Helical" evidence="16">
    <location>
        <begin position="364"/>
        <end position="387"/>
    </location>
</feature>
<evidence type="ECO:0000256" key="13">
    <source>
        <dbReference type="ARBA" id="ARBA00023128"/>
    </source>
</evidence>
<evidence type="ECO:0000256" key="10">
    <source>
        <dbReference type="ARBA" id="ARBA00022989"/>
    </source>
</evidence>
<evidence type="ECO:0000256" key="3">
    <source>
        <dbReference type="ARBA" id="ARBA00021096"/>
    </source>
</evidence>
<keyword evidence="13 16" id="KW-0496">Mitochondrion</keyword>
<evidence type="ECO:0000256" key="16">
    <source>
        <dbReference type="RuleBase" id="RU003404"/>
    </source>
</evidence>
<dbReference type="PRINTS" id="PR01434">
    <property type="entry name" value="NADHDHGNASE5"/>
</dbReference>
<feature type="transmembrane region" description="Helical" evidence="16">
    <location>
        <begin position="49"/>
        <end position="71"/>
    </location>
</feature>
<feature type="transmembrane region" description="Helical" evidence="16">
    <location>
        <begin position="178"/>
        <end position="196"/>
    </location>
</feature>
<feature type="transmembrane region" description="Helical" evidence="16">
    <location>
        <begin position="407"/>
        <end position="425"/>
    </location>
</feature>
<dbReference type="GO" id="GO:0005743">
    <property type="term" value="C:mitochondrial inner membrane"/>
    <property type="evidence" value="ECO:0007669"/>
    <property type="project" value="UniProtKB-SubCell"/>
</dbReference>
<evidence type="ECO:0000256" key="8">
    <source>
        <dbReference type="ARBA" id="ARBA00022967"/>
    </source>
</evidence>
<dbReference type="InterPro" id="IPR003945">
    <property type="entry name" value="NU5C-like"/>
</dbReference>
<feature type="transmembrane region" description="Helical" evidence="16">
    <location>
        <begin position="486"/>
        <end position="505"/>
    </location>
</feature>
<keyword evidence="8" id="KW-1278">Translocase</keyword>
<feature type="transmembrane region" description="Helical" evidence="16">
    <location>
        <begin position="114"/>
        <end position="133"/>
    </location>
</feature>
<dbReference type="PANTHER" id="PTHR42829:SF2">
    <property type="entry name" value="NADH-UBIQUINONE OXIDOREDUCTASE CHAIN 5"/>
    <property type="match status" value="1"/>
</dbReference>
<evidence type="ECO:0000256" key="14">
    <source>
        <dbReference type="ARBA" id="ARBA00023136"/>
    </source>
</evidence>
<comment type="subcellular location">
    <subcellularLocation>
        <location evidence="1">Mitochondrion inner membrane</location>
        <topology evidence="1">Multi-pass membrane protein</topology>
    </subcellularLocation>
</comment>
<dbReference type="CTD" id="4540"/>
<evidence type="ECO:0000259" key="17">
    <source>
        <dbReference type="Pfam" id="PF00361"/>
    </source>
</evidence>
<name>A0A0A6ZE33_9SAUR</name>
<keyword evidence="4 16" id="KW-0813">Transport</keyword>
<dbReference type="GeneID" id="22832564"/>
<dbReference type="Pfam" id="PF00361">
    <property type="entry name" value="Proton_antipo_M"/>
    <property type="match status" value="1"/>
</dbReference>
<dbReference type="InterPro" id="IPR001750">
    <property type="entry name" value="ND/Mrp_TM"/>
</dbReference>
<feature type="transmembrane region" description="Helical" evidence="16">
    <location>
        <begin position="274"/>
        <end position="295"/>
    </location>
</feature>
<dbReference type="GO" id="GO:0015990">
    <property type="term" value="P:electron transport coupled proton transport"/>
    <property type="evidence" value="ECO:0007669"/>
    <property type="project" value="TreeGrafter"/>
</dbReference>
<feature type="transmembrane region" description="Helical" evidence="16">
    <location>
        <begin position="334"/>
        <end position="352"/>
    </location>
</feature>
<evidence type="ECO:0000256" key="6">
    <source>
        <dbReference type="ARBA" id="ARBA00022692"/>
    </source>
</evidence>
<sequence length="605" mass="67445">MPNLQLILKTILISELLILALSALTTMLPPLLKKLTWDPEKAMTTTLRLSLISILIHILIEEPASISSLYSPTMLNLSMTIKIDYYSLIFTSIALFITRAILQYTKWYMASDRDLQKFSMFLLLFLMSMIMFITANNFFPMLVGWETMGLMSYLLISWWHGRAEATTSGLKAILYNRLADIGLILTFTWCLTYMSSLDLDTFFASATLVTGVPILGMLMAAMGKSAQFGMHPWLPAAMEGPTPVSALLHSSTMVTAGIYLLIRMHPILSQIKGFNLACLTLGAATALYASLMALTQNDLKKIIAYSTLSQLGFMMATVGLNFPDVAFMHLCMHAFFKAMMFLCAGSISHTLFGEQDIRKMGGMIKVIPITASCFTLSTLALAGFPFLTGFFSKDLIIEMILLSKTNTLWATMLLTSAMFTAIYSLRMTLRILTGTPCYNNLLMYKENPTCTKPIMKLALASIITGSLFSLFTPPICLPLQTLPPTIKLAALTITFMSAFSAMYLISLANSKPLPKNTIQDHVLQTAKDLDILTHRYLMTKLLKGGNKTALQILDNYWKLKAGPKYIEKTQIPMSMKTSTQSGLIKNYFMAFLVAFVVILYIMLFY</sequence>